<evidence type="ECO:0000313" key="12">
    <source>
        <dbReference type="Proteomes" id="UP001596958"/>
    </source>
</evidence>
<dbReference type="InterPro" id="IPR003661">
    <property type="entry name" value="HisK_dim/P_dom"/>
</dbReference>
<dbReference type="InterPro" id="IPR003594">
    <property type="entry name" value="HATPase_dom"/>
</dbReference>
<dbReference type="InterPro" id="IPR036097">
    <property type="entry name" value="HisK_dim/P_sf"/>
</dbReference>
<feature type="domain" description="Response regulatory" evidence="10">
    <location>
        <begin position="1103"/>
        <end position="1218"/>
    </location>
</feature>
<dbReference type="PANTHER" id="PTHR43547">
    <property type="entry name" value="TWO-COMPONENT HISTIDINE KINASE"/>
    <property type="match status" value="1"/>
</dbReference>
<dbReference type="SUPFAM" id="SSF50998">
    <property type="entry name" value="Quinoprotein alcohol dehydrogenase-like"/>
    <property type="match status" value="1"/>
</dbReference>
<dbReference type="EC" id="2.7.13.3" evidence="2"/>
<dbReference type="Pfam" id="PF02518">
    <property type="entry name" value="HATPase_c"/>
    <property type="match status" value="1"/>
</dbReference>
<comment type="catalytic activity">
    <reaction evidence="1">
        <text>ATP + protein L-histidine = ADP + protein N-phospho-L-histidine.</text>
        <dbReference type="EC" id="2.7.13.3"/>
    </reaction>
</comment>
<keyword evidence="5" id="KW-0238">DNA-binding</keyword>
<dbReference type="Pfam" id="PF12833">
    <property type="entry name" value="HTH_18"/>
    <property type="match status" value="1"/>
</dbReference>
<dbReference type="Gene3D" id="2.60.40.10">
    <property type="entry name" value="Immunoglobulins"/>
    <property type="match status" value="1"/>
</dbReference>
<keyword evidence="3 7" id="KW-0597">Phosphoprotein</keyword>
<dbReference type="InterPro" id="IPR015943">
    <property type="entry name" value="WD40/YVTN_repeat-like_dom_sf"/>
</dbReference>
<keyword evidence="6" id="KW-0804">Transcription</keyword>
<gene>
    <name evidence="11" type="ORF">ACFQZS_17075</name>
</gene>
<evidence type="ECO:0000313" key="11">
    <source>
        <dbReference type="EMBL" id="MFD0751869.1"/>
    </source>
</evidence>
<dbReference type="InterPro" id="IPR018062">
    <property type="entry name" value="HTH_AraC-typ_CS"/>
</dbReference>
<evidence type="ECO:0000256" key="5">
    <source>
        <dbReference type="ARBA" id="ARBA00023125"/>
    </source>
</evidence>
<dbReference type="Pfam" id="PF07494">
    <property type="entry name" value="Reg_prop"/>
    <property type="match status" value="5"/>
</dbReference>
<dbReference type="Pfam" id="PF00512">
    <property type="entry name" value="HisKA"/>
    <property type="match status" value="1"/>
</dbReference>
<keyword evidence="12" id="KW-1185">Reference proteome</keyword>
<dbReference type="InterPro" id="IPR036890">
    <property type="entry name" value="HATPase_C_sf"/>
</dbReference>
<dbReference type="InterPro" id="IPR013783">
    <property type="entry name" value="Ig-like_fold"/>
</dbReference>
<dbReference type="InterPro" id="IPR004358">
    <property type="entry name" value="Sig_transdc_His_kin-like_C"/>
</dbReference>
<evidence type="ECO:0000259" key="9">
    <source>
        <dbReference type="PROSITE" id="PS50109"/>
    </source>
</evidence>
<sequence length="1359" mass="153458">MLKHVFFYFVIFFCMLLRTGFAQERELNFINLASNDGLSSNIVNTIFKDKYGYMWYGTDGGLNRFDGKEFTVYRHAENDTSSLLSNDVHALCEDKNGNLWIGTSVGMAMYDRKLDCFVNRRIVGLLIFSITLGPDDKLWLGTLDGVVVLDPTTLKFSWFKAKNATDKLAVSKEVQCVFRDNKKQLWVGNKTGLYLYNSKTQTFKPYAYANTSEPGDNSISSIAQDKKGNIWVGTYNGVSMVVPGSNSFKNYKHRADDNGSLSSNLVYALAAEPGGDIWIGTEEGLDILNPASGTVRRIERDPRNNYSLIGKAVKTILIDRDNIFWVGTYRCGVNKYDKNLAFFDLRQSNHFDLRGLSADVVTSFAAVDSNGVYVGTDGGGLNFYDFKTGLFTHLPLFGNSTKEAILAMERVGSEIWIGTFLHGLFIYDTNTGQSRHITKGTGPQNLSGNDIFCIKRDSRGNVWLGTNGQGVNMYNPSTKIFYRYSKHETGSHFIPLNGYIRAIEEDRAGNILIGSSGAGMVIYNPFKGKAVALNSFNSELPKNSINTICVGADGIFWVGLSEGGLARFDDKKKDFFVYKEKDGLADEVIYKILEDNSGKIWVSTNKGISSFDRKLNKFTNYTHHNGLQRSPFVLGAGLKLANGTLLFGGTNGFNYGNPEHFSFSKKIPRVVLTQLRISNKNVVPSPDAEIKEHISIAKEIDIDQRQNFSLSFIALDFTSPHESKYLYKLDKFDRDWINIGDNNTVSYTNLDPGQYTFYVKAVSENGSWTSPTTSIIVNVRPPFWKTYYAYAFYILLVALILLYSRYRAIEKLETKFALEQERQTIAQERREAEQRHSFDQMRIKLLTNLSHEFRTPISLIMGPVDQLLHIETSTPKADQLGMIRRNARRLLNLVNQLLDFRNMEDKELRLNPTVGDFIAFTLDVVESFKDLSERRLINFEIHSSLKFYFASFDHEKIERILFNLLSNAFKFTLSGGEVTLSIKKDEHANGLIIQLTDTGIGIAEEDKEKIFDRFFQSDVSSAILNKGSGIGLSLTREFVKLHGGTISVESVEKEGSTFTICLPLKCIDDEYNDEDIADDELDNPENLPATKLTEEVPYEQLANILLVEDNDDFRLYLKDNLKTSYRVEEATNGKDGWQKVLFSHPQLVISDISMPQVSGIDLCRKIKSDKRTSHIPVLLLTALTGEENQLLGLEIGANDYITKPFNMDILNAKIRNLLELNERLKTTYSKQINLLAPETKIESNNEKLMSKVVQYIEENLTNSQLSIEGLSRKLVMSRGSLYTKILELTGKTPVDFVRSVRLDKAVILLEKSDMTVSQVSYAVGFSTPNYFARAFKTQFNMKPSEYIQLKRENKSPSAE</sequence>
<dbReference type="InterPro" id="IPR018060">
    <property type="entry name" value="HTH_AraC"/>
</dbReference>
<evidence type="ECO:0000259" key="8">
    <source>
        <dbReference type="PROSITE" id="PS01124"/>
    </source>
</evidence>
<dbReference type="InterPro" id="IPR011047">
    <property type="entry name" value="Quinoprotein_ADH-like_sf"/>
</dbReference>
<dbReference type="InterPro" id="IPR011123">
    <property type="entry name" value="Y_Y_Y"/>
</dbReference>
<dbReference type="Gene3D" id="3.40.50.2300">
    <property type="match status" value="1"/>
</dbReference>
<dbReference type="SUPFAM" id="SSF46689">
    <property type="entry name" value="Homeodomain-like"/>
    <property type="match status" value="1"/>
</dbReference>
<evidence type="ECO:0000256" key="1">
    <source>
        <dbReference type="ARBA" id="ARBA00000085"/>
    </source>
</evidence>
<evidence type="ECO:0000256" key="7">
    <source>
        <dbReference type="PROSITE-ProRule" id="PRU00169"/>
    </source>
</evidence>
<dbReference type="PROSITE" id="PS00041">
    <property type="entry name" value="HTH_ARAC_FAMILY_1"/>
    <property type="match status" value="1"/>
</dbReference>
<feature type="domain" description="HTH araC/xylS-type" evidence="8">
    <location>
        <begin position="1250"/>
        <end position="1349"/>
    </location>
</feature>
<reference evidence="12" key="1">
    <citation type="journal article" date="2019" name="Int. J. Syst. Evol. Microbiol.">
        <title>The Global Catalogue of Microorganisms (GCM) 10K type strain sequencing project: providing services to taxonomists for standard genome sequencing and annotation.</title>
        <authorList>
            <consortium name="The Broad Institute Genomics Platform"/>
            <consortium name="The Broad Institute Genome Sequencing Center for Infectious Disease"/>
            <person name="Wu L."/>
            <person name="Ma J."/>
        </authorList>
    </citation>
    <scope>NUCLEOTIDE SEQUENCE [LARGE SCALE GENOMIC DNA]</scope>
    <source>
        <strain evidence="12">CCUG 63418</strain>
    </source>
</reference>
<dbReference type="InterPro" id="IPR009057">
    <property type="entry name" value="Homeodomain-like_sf"/>
</dbReference>
<organism evidence="11 12">
    <name type="scientific">Mucilaginibacter calamicampi</name>
    <dbReference type="NCBI Taxonomy" id="1302352"/>
    <lineage>
        <taxon>Bacteria</taxon>
        <taxon>Pseudomonadati</taxon>
        <taxon>Bacteroidota</taxon>
        <taxon>Sphingobacteriia</taxon>
        <taxon>Sphingobacteriales</taxon>
        <taxon>Sphingobacteriaceae</taxon>
        <taxon>Mucilaginibacter</taxon>
    </lineage>
</organism>
<evidence type="ECO:0000256" key="6">
    <source>
        <dbReference type="ARBA" id="ARBA00023163"/>
    </source>
</evidence>
<keyword evidence="4" id="KW-0805">Transcription regulation</keyword>
<dbReference type="PROSITE" id="PS50109">
    <property type="entry name" value="HIS_KIN"/>
    <property type="match status" value="1"/>
</dbReference>
<dbReference type="CDD" id="cd17574">
    <property type="entry name" value="REC_OmpR"/>
    <property type="match status" value="1"/>
</dbReference>
<dbReference type="PROSITE" id="PS01124">
    <property type="entry name" value="HTH_ARAC_FAMILY_2"/>
    <property type="match status" value="1"/>
</dbReference>
<dbReference type="Gene3D" id="2.130.10.10">
    <property type="entry name" value="YVTN repeat-like/Quinoprotein amine dehydrogenase"/>
    <property type="match status" value="2"/>
</dbReference>
<dbReference type="SUPFAM" id="SSF52172">
    <property type="entry name" value="CheY-like"/>
    <property type="match status" value="1"/>
</dbReference>
<dbReference type="RefSeq" id="WP_377102178.1">
    <property type="nucleotide sequence ID" value="NZ_JBHTHU010000021.1"/>
</dbReference>
<dbReference type="SUPFAM" id="SSF47384">
    <property type="entry name" value="Homodimeric domain of signal transducing histidine kinase"/>
    <property type="match status" value="1"/>
</dbReference>
<dbReference type="CDD" id="cd00146">
    <property type="entry name" value="PKD"/>
    <property type="match status" value="1"/>
</dbReference>
<dbReference type="Pfam" id="PF00072">
    <property type="entry name" value="Response_reg"/>
    <property type="match status" value="1"/>
</dbReference>
<proteinExistence type="predicted"/>
<dbReference type="InterPro" id="IPR005467">
    <property type="entry name" value="His_kinase_dom"/>
</dbReference>
<dbReference type="SUPFAM" id="SSF55874">
    <property type="entry name" value="ATPase domain of HSP90 chaperone/DNA topoisomerase II/histidine kinase"/>
    <property type="match status" value="1"/>
</dbReference>
<dbReference type="Gene3D" id="1.10.10.60">
    <property type="entry name" value="Homeodomain-like"/>
    <property type="match status" value="1"/>
</dbReference>
<dbReference type="PANTHER" id="PTHR43547:SF2">
    <property type="entry name" value="HYBRID SIGNAL TRANSDUCTION HISTIDINE KINASE C"/>
    <property type="match status" value="1"/>
</dbReference>
<feature type="domain" description="Histidine kinase" evidence="9">
    <location>
        <begin position="848"/>
        <end position="1066"/>
    </location>
</feature>
<dbReference type="InterPro" id="IPR011006">
    <property type="entry name" value="CheY-like_superfamily"/>
</dbReference>
<evidence type="ECO:0000256" key="2">
    <source>
        <dbReference type="ARBA" id="ARBA00012438"/>
    </source>
</evidence>
<dbReference type="CDD" id="cd16922">
    <property type="entry name" value="HATPase_EvgS-ArcB-TorS-like"/>
    <property type="match status" value="1"/>
</dbReference>
<protein>
    <recommendedName>
        <fullName evidence="2">histidine kinase</fullName>
        <ecNumber evidence="2">2.7.13.3</ecNumber>
    </recommendedName>
</protein>
<name>A0ABW2Z221_9SPHI</name>
<dbReference type="EMBL" id="JBHTHU010000021">
    <property type="protein sequence ID" value="MFD0751869.1"/>
    <property type="molecule type" value="Genomic_DNA"/>
</dbReference>
<dbReference type="Gene3D" id="3.30.565.10">
    <property type="entry name" value="Histidine kinase-like ATPase, C-terminal domain"/>
    <property type="match status" value="1"/>
</dbReference>
<dbReference type="SMART" id="SM00342">
    <property type="entry name" value="HTH_ARAC"/>
    <property type="match status" value="1"/>
</dbReference>
<dbReference type="SMART" id="SM00388">
    <property type="entry name" value="HisKA"/>
    <property type="match status" value="1"/>
</dbReference>
<evidence type="ECO:0000256" key="3">
    <source>
        <dbReference type="ARBA" id="ARBA00022553"/>
    </source>
</evidence>
<dbReference type="Gene3D" id="1.10.287.130">
    <property type="match status" value="1"/>
</dbReference>
<comment type="caution">
    <text evidence="11">The sequence shown here is derived from an EMBL/GenBank/DDBJ whole genome shotgun (WGS) entry which is preliminary data.</text>
</comment>
<dbReference type="PROSITE" id="PS50110">
    <property type="entry name" value="RESPONSE_REGULATORY"/>
    <property type="match status" value="1"/>
</dbReference>
<dbReference type="InterPro" id="IPR011110">
    <property type="entry name" value="Reg_prop"/>
</dbReference>
<dbReference type="Pfam" id="PF07495">
    <property type="entry name" value="Y_Y_Y"/>
    <property type="match status" value="1"/>
</dbReference>
<evidence type="ECO:0000256" key="4">
    <source>
        <dbReference type="ARBA" id="ARBA00023015"/>
    </source>
</evidence>
<dbReference type="SMART" id="SM00387">
    <property type="entry name" value="HATPase_c"/>
    <property type="match status" value="1"/>
</dbReference>
<dbReference type="SMART" id="SM00448">
    <property type="entry name" value="REC"/>
    <property type="match status" value="1"/>
</dbReference>
<dbReference type="CDD" id="cd00082">
    <property type="entry name" value="HisKA"/>
    <property type="match status" value="1"/>
</dbReference>
<dbReference type="InterPro" id="IPR001789">
    <property type="entry name" value="Sig_transdc_resp-reg_receiver"/>
</dbReference>
<accession>A0ABW2Z221</accession>
<feature type="modified residue" description="4-aspartylphosphate" evidence="7">
    <location>
        <position position="1151"/>
    </location>
</feature>
<dbReference type="PRINTS" id="PR00344">
    <property type="entry name" value="BCTRLSENSOR"/>
</dbReference>
<evidence type="ECO:0000259" key="10">
    <source>
        <dbReference type="PROSITE" id="PS50110"/>
    </source>
</evidence>
<dbReference type="Proteomes" id="UP001596958">
    <property type="component" value="Unassembled WGS sequence"/>
</dbReference>